<feature type="transmembrane region" description="Helical" evidence="1">
    <location>
        <begin position="39"/>
        <end position="60"/>
    </location>
</feature>
<reference evidence="2 3" key="1">
    <citation type="submission" date="2023-07" db="EMBL/GenBank/DDBJ databases">
        <title>Sequencing the genomes of 1000 actinobacteria strains.</title>
        <authorList>
            <person name="Klenk H.-P."/>
        </authorList>
    </citation>
    <scope>NUCLEOTIDE SEQUENCE [LARGE SCALE GENOMIC DNA]</scope>
    <source>
        <strain evidence="2 3">DSM 46740</strain>
    </source>
</reference>
<protein>
    <submittedName>
        <fullName evidence="2">Uncharacterized membrane protein YhaH (DUF805 family)</fullName>
    </submittedName>
</protein>
<organism evidence="2 3">
    <name type="scientific">Streptosporangium lutulentum</name>
    <dbReference type="NCBI Taxonomy" id="1461250"/>
    <lineage>
        <taxon>Bacteria</taxon>
        <taxon>Bacillati</taxon>
        <taxon>Actinomycetota</taxon>
        <taxon>Actinomycetes</taxon>
        <taxon>Streptosporangiales</taxon>
        <taxon>Streptosporangiaceae</taxon>
        <taxon>Streptosporangium</taxon>
    </lineage>
</organism>
<name>A0ABT9QS96_9ACTN</name>
<keyword evidence="1" id="KW-0472">Membrane</keyword>
<proteinExistence type="predicted"/>
<evidence type="ECO:0000313" key="3">
    <source>
        <dbReference type="Proteomes" id="UP001225356"/>
    </source>
</evidence>
<feature type="transmembrane region" description="Helical" evidence="1">
    <location>
        <begin position="110"/>
        <end position="134"/>
    </location>
</feature>
<keyword evidence="1" id="KW-0812">Transmembrane</keyword>
<evidence type="ECO:0000313" key="2">
    <source>
        <dbReference type="EMBL" id="MDP9849614.1"/>
    </source>
</evidence>
<feature type="transmembrane region" description="Helical" evidence="1">
    <location>
        <begin position="213"/>
        <end position="233"/>
    </location>
</feature>
<accession>A0ABT9QS96</accession>
<feature type="transmembrane region" description="Helical" evidence="1">
    <location>
        <begin position="245"/>
        <end position="263"/>
    </location>
</feature>
<dbReference type="RefSeq" id="WP_307567563.1">
    <property type="nucleotide sequence ID" value="NZ_JAUSQU010000001.1"/>
</dbReference>
<evidence type="ECO:0000256" key="1">
    <source>
        <dbReference type="SAM" id="Phobius"/>
    </source>
</evidence>
<keyword evidence="3" id="KW-1185">Reference proteome</keyword>
<sequence>MLRWHRPLLFLSAVMAALALVFLILVFVDGRTLDGLPIWIKPMKFAISFALYSFTWAWLLSLRRRAGRVSRWAGAALVVAAFVEVALITFQAARGRHSHFNEVTSLDGSIWTAMGVTIGVLMLANLVAAVFVIVDRRADRVSAWAVRLGIVISTLGIASGGLMVTGVPGQTWAEDFAGAHSVGVADGGPGLPVVGWSTVGGDLRVPHFVGMHALQSLPLLALLLAALSVRFAVLRHEEVRLRLMLIAGGAYGCLFLLLLWQALRGQPLVRPDVATLAVLGVLAVTVIGAAAAALLPRREPAS</sequence>
<feature type="transmembrane region" description="Helical" evidence="1">
    <location>
        <begin position="146"/>
        <end position="167"/>
    </location>
</feature>
<feature type="transmembrane region" description="Helical" evidence="1">
    <location>
        <begin position="72"/>
        <end position="90"/>
    </location>
</feature>
<feature type="transmembrane region" description="Helical" evidence="1">
    <location>
        <begin position="7"/>
        <end position="27"/>
    </location>
</feature>
<feature type="transmembrane region" description="Helical" evidence="1">
    <location>
        <begin position="275"/>
        <end position="295"/>
    </location>
</feature>
<dbReference type="EMBL" id="JAUSQU010000001">
    <property type="protein sequence ID" value="MDP9849614.1"/>
    <property type="molecule type" value="Genomic_DNA"/>
</dbReference>
<gene>
    <name evidence="2" type="ORF">J2853_008825</name>
</gene>
<keyword evidence="1" id="KW-1133">Transmembrane helix</keyword>
<comment type="caution">
    <text evidence="2">The sequence shown here is derived from an EMBL/GenBank/DDBJ whole genome shotgun (WGS) entry which is preliminary data.</text>
</comment>
<dbReference type="Proteomes" id="UP001225356">
    <property type="component" value="Unassembled WGS sequence"/>
</dbReference>